<evidence type="ECO:0000313" key="1">
    <source>
        <dbReference type="EMBL" id="SAL34024.1"/>
    </source>
</evidence>
<evidence type="ECO:0000313" key="2">
    <source>
        <dbReference type="Proteomes" id="UP000054683"/>
    </source>
</evidence>
<reference evidence="1 2" key="1">
    <citation type="submission" date="2016-01" db="EMBL/GenBank/DDBJ databases">
        <authorList>
            <person name="Oliw E.H."/>
        </authorList>
    </citation>
    <scope>NUCLEOTIDE SEQUENCE [LARGE SCALE GENOMIC DNA]</scope>
    <source>
        <strain evidence="1">LMG 27134</strain>
    </source>
</reference>
<dbReference type="AlphaFoldDB" id="A0A158GPH4"/>
<dbReference type="EMBL" id="FCOK02000018">
    <property type="protein sequence ID" value="SAL34024.1"/>
    <property type="molecule type" value="Genomic_DNA"/>
</dbReference>
<organism evidence="1 2">
    <name type="scientific">Caballeronia udeis</name>
    <dbReference type="NCBI Taxonomy" id="1232866"/>
    <lineage>
        <taxon>Bacteria</taxon>
        <taxon>Pseudomonadati</taxon>
        <taxon>Pseudomonadota</taxon>
        <taxon>Betaproteobacteria</taxon>
        <taxon>Burkholderiales</taxon>
        <taxon>Burkholderiaceae</taxon>
        <taxon>Caballeronia</taxon>
    </lineage>
</organism>
<gene>
    <name evidence="1" type="ORF">AWB69_03087</name>
</gene>
<name>A0A158GPH4_9BURK</name>
<dbReference type="Proteomes" id="UP000054683">
    <property type="component" value="Unassembled WGS sequence"/>
</dbReference>
<protein>
    <submittedName>
        <fullName evidence="1">Diguanylate cyclase</fullName>
    </submittedName>
</protein>
<proteinExistence type="predicted"/>
<sequence>MLVIERDIARSIELYDLSLQAVVDGYASVSPWHTGHILCRQLLRQRGQDLLPVLGSRSSQYIIKNAATDLPVQQGEFCVHCSGRAGTCAIDKLSNVVEQGTGNQISHT</sequence>
<accession>A0A158GPH4</accession>